<evidence type="ECO:0000256" key="2">
    <source>
        <dbReference type="SAM" id="MobiDB-lite"/>
    </source>
</evidence>
<dbReference type="Gene3D" id="3.40.50.720">
    <property type="entry name" value="NAD(P)-binding Rossmann-like Domain"/>
    <property type="match status" value="1"/>
</dbReference>
<dbReference type="PANTHER" id="PTHR14239">
    <property type="entry name" value="DUDULIN-RELATED"/>
    <property type="match status" value="1"/>
</dbReference>
<name>A0A1B4V7Y0_9GAMM</name>
<dbReference type="Proteomes" id="UP000218899">
    <property type="component" value="Chromosome"/>
</dbReference>
<dbReference type="InterPro" id="IPR028939">
    <property type="entry name" value="P5C_Rdtase_cat_N"/>
</dbReference>
<reference evidence="4 5" key="1">
    <citation type="submission" date="2015-08" db="EMBL/GenBank/DDBJ databases">
        <title>Complete genome sequence of Sulfurifustis variabilis.</title>
        <authorList>
            <person name="Miura A."/>
            <person name="Kojima H."/>
            <person name="Fukui M."/>
        </authorList>
    </citation>
    <scope>NUCLEOTIDE SEQUENCE [LARGE SCALE GENOMIC DNA]</scope>
    <source>
        <strain evidence="5">skN76</strain>
    </source>
</reference>
<keyword evidence="1" id="KW-0560">Oxidoreductase</keyword>
<evidence type="ECO:0000313" key="4">
    <source>
        <dbReference type="EMBL" id="BAU47494.1"/>
    </source>
</evidence>
<gene>
    <name evidence="4" type="ORF">SVA_0915</name>
</gene>
<keyword evidence="5" id="KW-1185">Reference proteome</keyword>
<feature type="compositionally biased region" description="Basic and acidic residues" evidence="2">
    <location>
        <begin position="42"/>
        <end position="51"/>
    </location>
</feature>
<accession>A0A1B4V7Y0</accession>
<dbReference type="InterPro" id="IPR036291">
    <property type="entry name" value="NAD(P)-bd_dom_sf"/>
</dbReference>
<dbReference type="Pfam" id="PF03807">
    <property type="entry name" value="F420_oxidored"/>
    <property type="match status" value="1"/>
</dbReference>
<organism evidence="4 5">
    <name type="scientific">Sulfurifustis variabilis</name>
    <dbReference type="NCBI Taxonomy" id="1675686"/>
    <lineage>
        <taxon>Bacteria</taxon>
        <taxon>Pseudomonadati</taxon>
        <taxon>Pseudomonadota</taxon>
        <taxon>Gammaproteobacteria</taxon>
        <taxon>Acidiferrobacterales</taxon>
        <taxon>Acidiferrobacteraceae</taxon>
        <taxon>Sulfurifustis</taxon>
    </lineage>
</organism>
<dbReference type="InterPro" id="IPR051267">
    <property type="entry name" value="STEAP_metalloreductase"/>
</dbReference>
<evidence type="ECO:0000259" key="3">
    <source>
        <dbReference type="Pfam" id="PF03807"/>
    </source>
</evidence>
<proteinExistence type="predicted"/>
<evidence type="ECO:0000256" key="1">
    <source>
        <dbReference type="ARBA" id="ARBA00023002"/>
    </source>
</evidence>
<feature type="region of interest" description="Disordered" evidence="2">
    <location>
        <begin position="38"/>
        <end position="58"/>
    </location>
</feature>
<dbReference type="SUPFAM" id="SSF51735">
    <property type="entry name" value="NAD(P)-binding Rossmann-fold domains"/>
    <property type="match status" value="1"/>
</dbReference>
<dbReference type="KEGG" id="sva:SVA_0915"/>
<feature type="domain" description="Pyrroline-5-carboxylate reductase catalytic N-terminal" evidence="3">
    <location>
        <begin position="88"/>
        <end position="179"/>
    </location>
</feature>
<protein>
    <submittedName>
        <fullName evidence="4">NADP oxidoreductase</fullName>
    </submittedName>
</protein>
<dbReference type="EMBL" id="AP014936">
    <property type="protein sequence ID" value="BAU47494.1"/>
    <property type="molecule type" value="Genomic_DNA"/>
</dbReference>
<sequence>MSPFMAHLLFAVGAEPDTAVRPEGLGDHRMRMGTRLAGNLHETPDHGEHAMETNPPANPGRRAFLLVPAAALLLSGLPGHGGERKPLKIGIIGAGRIGGTLGELWVKAGHEVLLSSRHPERLEDLARRLGPRARAGTPREAAVFGDVILMSVPYGALPQVGRDLAAELAGKIVLDTGNPYPSRDGDMAVAARAKGTGVASAGFLPGVRLVRAFNSLPHTALRSEAHRSGERAAVPLAADDEEALRVAARLVEDAGFEPVAVGPLARAKEFDVGTAVYGKALTARELRRGLGLARP</sequence>
<dbReference type="AlphaFoldDB" id="A0A1B4V7Y0"/>
<dbReference type="PANTHER" id="PTHR14239:SF10">
    <property type="entry name" value="REDUCTASE"/>
    <property type="match status" value="1"/>
</dbReference>
<dbReference type="GO" id="GO:0016491">
    <property type="term" value="F:oxidoreductase activity"/>
    <property type="evidence" value="ECO:0007669"/>
    <property type="project" value="UniProtKB-KW"/>
</dbReference>
<evidence type="ECO:0000313" key="5">
    <source>
        <dbReference type="Proteomes" id="UP000218899"/>
    </source>
</evidence>